<evidence type="ECO:0000313" key="17">
    <source>
        <dbReference type="Proteomes" id="UP000183810"/>
    </source>
</evidence>
<evidence type="ECO:0000256" key="3">
    <source>
        <dbReference type="ARBA" id="ARBA00007588"/>
    </source>
</evidence>
<dbReference type="Gene3D" id="3.50.50.60">
    <property type="entry name" value="FAD/NAD(P)-binding domain"/>
    <property type="match status" value="1"/>
</dbReference>
<evidence type="ECO:0000256" key="15">
    <source>
        <dbReference type="ARBA" id="ARBA00048407"/>
    </source>
</evidence>
<evidence type="ECO:0000256" key="1">
    <source>
        <dbReference type="ARBA" id="ARBA00001974"/>
    </source>
</evidence>
<dbReference type="InterPro" id="IPR036188">
    <property type="entry name" value="FAD/NAD-bd_sf"/>
</dbReference>
<evidence type="ECO:0000256" key="7">
    <source>
        <dbReference type="ARBA" id="ARBA00022827"/>
    </source>
</evidence>
<organism evidence="16 17">
    <name type="scientific">Nocardia mangyaensis</name>
    <dbReference type="NCBI Taxonomy" id="2213200"/>
    <lineage>
        <taxon>Bacteria</taxon>
        <taxon>Bacillati</taxon>
        <taxon>Actinomycetota</taxon>
        <taxon>Actinomycetes</taxon>
        <taxon>Mycobacteriales</taxon>
        <taxon>Nocardiaceae</taxon>
        <taxon>Nocardia</taxon>
    </lineage>
</organism>
<comment type="pathway">
    <text evidence="2">Siderophore biosynthesis; mycobactin biosynthesis.</text>
</comment>
<dbReference type="OrthoDB" id="7527071at2"/>
<keyword evidence="7" id="KW-0274">FAD</keyword>
<gene>
    <name evidence="16" type="ORF">BOX37_24405</name>
</gene>
<comment type="catalytic activity">
    <reaction evidence="15">
        <text>L-lysine + NADPH + O2 = N(6)-hydroxy-L-lysine + NADP(+) + H2O</text>
        <dbReference type="Rhea" id="RHEA:23228"/>
        <dbReference type="ChEBI" id="CHEBI:15377"/>
        <dbReference type="ChEBI" id="CHEBI:15379"/>
        <dbReference type="ChEBI" id="CHEBI:32551"/>
        <dbReference type="ChEBI" id="CHEBI:57783"/>
        <dbReference type="ChEBI" id="CHEBI:57820"/>
        <dbReference type="ChEBI" id="CHEBI:58349"/>
        <dbReference type="EC" id="1.14.13.59"/>
    </reaction>
</comment>
<evidence type="ECO:0000256" key="11">
    <source>
        <dbReference type="ARBA" id="ARBA00029939"/>
    </source>
</evidence>
<dbReference type="AlphaFoldDB" id="A0A1J0VX00"/>
<dbReference type="PANTHER" id="PTHR42802">
    <property type="entry name" value="MONOOXYGENASE"/>
    <property type="match status" value="1"/>
</dbReference>
<dbReference type="SUPFAM" id="SSF51905">
    <property type="entry name" value="FAD/NAD(P)-binding domain"/>
    <property type="match status" value="2"/>
</dbReference>
<keyword evidence="10 16" id="KW-0503">Monooxygenase</keyword>
<comment type="cofactor">
    <cofactor evidence="1">
        <name>FAD</name>
        <dbReference type="ChEBI" id="CHEBI:57692"/>
    </cofactor>
</comment>
<keyword evidence="17" id="KW-1185">Reference proteome</keyword>
<evidence type="ECO:0000256" key="8">
    <source>
        <dbReference type="ARBA" id="ARBA00022857"/>
    </source>
</evidence>
<name>A0A1J0VX00_9NOCA</name>
<evidence type="ECO:0000313" key="16">
    <source>
        <dbReference type="EMBL" id="APE36545.1"/>
    </source>
</evidence>
<dbReference type="Proteomes" id="UP000183810">
    <property type="component" value="Chromosome"/>
</dbReference>
<proteinExistence type="inferred from homology"/>
<keyword evidence="8" id="KW-0521">NADP</keyword>
<evidence type="ECO:0000256" key="14">
    <source>
        <dbReference type="ARBA" id="ARBA00032738"/>
    </source>
</evidence>
<dbReference type="InterPro" id="IPR025700">
    <property type="entry name" value="Lys/Orn_oxygenase"/>
</dbReference>
<evidence type="ECO:0000256" key="4">
    <source>
        <dbReference type="ARBA" id="ARBA00013076"/>
    </source>
</evidence>
<comment type="similarity">
    <text evidence="3">Belongs to the lysine N(6)-hydroxylase/L-ornithine N(5)-oxygenase family.</text>
</comment>
<evidence type="ECO:0000256" key="6">
    <source>
        <dbReference type="ARBA" id="ARBA00022630"/>
    </source>
</evidence>
<evidence type="ECO:0000256" key="2">
    <source>
        <dbReference type="ARBA" id="ARBA00005102"/>
    </source>
</evidence>
<evidence type="ECO:0000256" key="10">
    <source>
        <dbReference type="ARBA" id="ARBA00023033"/>
    </source>
</evidence>
<keyword evidence="6" id="KW-0285">Flavoprotein</keyword>
<evidence type="ECO:0000256" key="9">
    <source>
        <dbReference type="ARBA" id="ARBA00023002"/>
    </source>
</evidence>
<dbReference type="EMBL" id="CP018082">
    <property type="protein sequence ID" value="APE36545.1"/>
    <property type="molecule type" value="Genomic_DNA"/>
</dbReference>
<evidence type="ECO:0000256" key="13">
    <source>
        <dbReference type="ARBA" id="ARBA00032493"/>
    </source>
</evidence>
<dbReference type="Pfam" id="PF13434">
    <property type="entry name" value="Lys_Orn_oxgnase"/>
    <property type="match status" value="1"/>
</dbReference>
<dbReference type="GO" id="GO:0047091">
    <property type="term" value="F:L-lysine 6-monooxygenase (NADPH) activity"/>
    <property type="evidence" value="ECO:0007669"/>
    <property type="project" value="UniProtKB-EC"/>
</dbReference>
<dbReference type="PANTHER" id="PTHR42802:SF1">
    <property type="entry name" value="L-ORNITHINE N(5)-MONOOXYGENASE"/>
    <property type="match status" value="1"/>
</dbReference>
<evidence type="ECO:0000256" key="5">
    <source>
        <dbReference type="ARBA" id="ARBA00016406"/>
    </source>
</evidence>
<protein>
    <recommendedName>
        <fullName evidence="5">L-lysine N6-monooxygenase MbtG</fullName>
        <ecNumber evidence="4">1.14.13.59</ecNumber>
    </recommendedName>
    <alternativeName>
        <fullName evidence="14">Lysine 6-N-hydroxylase</fullName>
    </alternativeName>
    <alternativeName>
        <fullName evidence="13">Lysine N6-hydroxylase</fullName>
    </alternativeName>
    <alternativeName>
        <fullName evidence="11">Lysine-N-oxygenase</fullName>
    </alternativeName>
    <alternativeName>
        <fullName evidence="12">Mycobactin synthase protein G</fullName>
    </alternativeName>
</protein>
<reference evidence="16" key="1">
    <citation type="submission" date="2016-11" db="EMBL/GenBank/DDBJ databases">
        <authorList>
            <person name="Jaros S."/>
            <person name="Januszkiewicz K."/>
            <person name="Wedrychowicz H."/>
        </authorList>
    </citation>
    <scope>NUCLEOTIDE SEQUENCE [LARGE SCALE GENOMIC DNA]</scope>
    <source>
        <strain evidence="16">Y48</strain>
    </source>
</reference>
<dbReference type="KEGG" id="nsl:BOX37_24405"/>
<evidence type="ECO:0000256" key="12">
    <source>
        <dbReference type="ARBA" id="ARBA00031158"/>
    </source>
</evidence>
<dbReference type="EC" id="1.14.13.59" evidence="4"/>
<keyword evidence="9" id="KW-0560">Oxidoreductase</keyword>
<sequence length="429" mass="47262">MGYSLRHTTNGADVAAHVYDLIGVGFGPSNLALATVVHERNQIAGTRIDAVFLEAKAQFGWHPGMLLPGSSMQISFAKDLATLRNPRSEFTFLNYLHEHGRIVDFVNLQTFFPSRQEFADYLRWAADRVEAEVRYGTRVVQVDCVGELVEVTCHGPGGVTTVYGKNVVVAPGLVPKLPESVTPSARVFHNHRLLEHLGQVPSRPHGRFAVVGAGQSAGEVIRFLHSQYPEAEVHSIISRFGFSPSDDSPYANRVFDPDTVDRWYGAAEPVRERMMSYHRGTNYSAVDGELIAELFRREYEEKVAGQRRQFVHNATRIDSVTEQDDGVRLELFDTMDQRRGALTVDAVVYATGFRSFDVTELVDVGAAVGKPPVERDYRLRLPAGQTCGVYLNGGVEETHGLSSSLLSVVAVRAAEILDSIIVGVHAPVS</sequence>
<accession>A0A1J0VX00</accession>